<reference evidence="2 3" key="1">
    <citation type="submission" date="2020-10" db="EMBL/GenBank/DDBJ databases">
        <title>Pygocentrus nattereri (red-bellied piranha) genome, fPygNat1, primary haplotype.</title>
        <authorList>
            <person name="Myers G."/>
            <person name="Meyer A."/>
            <person name="Karagic N."/>
            <person name="Pippel M."/>
            <person name="Winkler S."/>
            <person name="Tracey A."/>
            <person name="Wood J."/>
            <person name="Formenti G."/>
            <person name="Howe K."/>
            <person name="Fedrigo O."/>
            <person name="Jarvis E.D."/>
        </authorList>
    </citation>
    <scope>NUCLEOTIDE SEQUENCE [LARGE SCALE GENOMIC DNA]</scope>
</reference>
<dbReference type="Gene3D" id="1.10.167.10">
    <property type="entry name" value="Regulator of G-protein Signalling 4, domain 2"/>
    <property type="match status" value="1"/>
</dbReference>
<dbReference type="Proteomes" id="UP001501920">
    <property type="component" value="Chromosome 15"/>
</dbReference>
<feature type="domain" description="RGS" evidence="1">
    <location>
        <begin position="67"/>
        <end position="183"/>
    </location>
</feature>
<dbReference type="AlphaFoldDB" id="A0AAR2JYA4"/>
<organism evidence="2 3">
    <name type="scientific">Pygocentrus nattereri</name>
    <name type="common">Red-bellied piranha</name>
    <dbReference type="NCBI Taxonomy" id="42514"/>
    <lineage>
        <taxon>Eukaryota</taxon>
        <taxon>Metazoa</taxon>
        <taxon>Chordata</taxon>
        <taxon>Craniata</taxon>
        <taxon>Vertebrata</taxon>
        <taxon>Euteleostomi</taxon>
        <taxon>Actinopterygii</taxon>
        <taxon>Neopterygii</taxon>
        <taxon>Teleostei</taxon>
        <taxon>Ostariophysi</taxon>
        <taxon>Characiformes</taxon>
        <taxon>Characoidei</taxon>
        <taxon>Pygocentrus</taxon>
    </lineage>
</organism>
<reference evidence="2" key="3">
    <citation type="submission" date="2025-09" db="UniProtKB">
        <authorList>
            <consortium name="Ensembl"/>
        </authorList>
    </citation>
    <scope>IDENTIFICATION</scope>
</reference>
<protein>
    <recommendedName>
        <fullName evidence="1">RGS domain-containing protein</fullName>
    </recommendedName>
</protein>
<proteinExistence type="predicted"/>
<keyword evidence="3" id="KW-1185">Reference proteome</keyword>
<dbReference type="PRINTS" id="PR01301">
    <property type="entry name" value="RGSPROTEIN"/>
</dbReference>
<dbReference type="Gene3D" id="1.10.196.10">
    <property type="match status" value="2"/>
</dbReference>
<dbReference type="InterPro" id="IPR044926">
    <property type="entry name" value="RGS_subdomain_2"/>
</dbReference>
<dbReference type="GeneID" id="108438784"/>
<dbReference type="PANTHER" id="PTHR10845">
    <property type="entry name" value="REGULATOR OF G PROTEIN SIGNALING"/>
    <property type="match status" value="1"/>
</dbReference>
<dbReference type="InterPro" id="IPR036305">
    <property type="entry name" value="RGS_sf"/>
</dbReference>
<dbReference type="SUPFAM" id="SSF48097">
    <property type="entry name" value="Regulator of G-protein signaling, RGS"/>
    <property type="match status" value="1"/>
</dbReference>
<dbReference type="Ensembl" id="ENSPNAT00000075438.1">
    <property type="protein sequence ID" value="ENSPNAP00000054841.1"/>
    <property type="gene ID" value="ENSPNAG00000030732.1"/>
</dbReference>
<dbReference type="SMART" id="SM00315">
    <property type="entry name" value="RGS"/>
    <property type="match status" value="1"/>
</dbReference>
<dbReference type="GeneTree" id="ENSGT00940000158520"/>
<accession>A0AAR2JYA4</accession>
<evidence type="ECO:0000313" key="3">
    <source>
        <dbReference type="Proteomes" id="UP001501920"/>
    </source>
</evidence>
<reference evidence="2" key="2">
    <citation type="submission" date="2025-08" db="UniProtKB">
        <authorList>
            <consortium name="Ensembl"/>
        </authorList>
    </citation>
    <scope>IDENTIFICATION</scope>
</reference>
<evidence type="ECO:0000259" key="1">
    <source>
        <dbReference type="PROSITE" id="PS50132"/>
    </source>
</evidence>
<dbReference type="InterPro" id="IPR016137">
    <property type="entry name" value="RGS"/>
</dbReference>
<dbReference type="RefSeq" id="XP_017572309.1">
    <property type="nucleotide sequence ID" value="XM_017716820.2"/>
</dbReference>
<evidence type="ECO:0000313" key="2">
    <source>
        <dbReference type="Ensembl" id="ENSPNAP00000054841.1"/>
    </source>
</evidence>
<dbReference type="InterPro" id="IPR024066">
    <property type="entry name" value="RGS_subdom1/3"/>
</dbReference>
<name>A0AAR2JYA4_PYGNA</name>
<dbReference type="PROSITE" id="PS50132">
    <property type="entry name" value="RGS"/>
    <property type="match status" value="1"/>
</dbReference>
<sequence length="198" mass="23331">MPKLLFSKIRIYEFKELIRNKKQVKTLDVLLSRRKQKNDIRCFLVQKITLPSDADSHLQEDDILKPKLEKLLEDKCYLAAFRAFLQSEFSEENVEFWLACKEYKEATSSSMLPKKAAEIYHMFLDPMAQKEVNIDYHTREKIKRSIVNPDPCCFDEAERLVFKLMERDSCPRFLKSAAYQNVKRKALGIGTFHQKITS</sequence>
<dbReference type="FunFam" id="1.10.167.10:FF:000001">
    <property type="entry name" value="Putative regulator of g-protein signaling 12"/>
    <property type="match status" value="1"/>
</dbReference>
<dbReference type="PANTHER" id="PTHR10845:SF160">
    <property type="entry name" value="REGULATOR OF G-PROTEIN SIGNALING 21"/>
    <property type="match status" value="1"/>
</dbReference>
<dbReference type="Pfam" id="PF00615">
    <property type="entry name" value="RGS"/>
    <property type="match status" value="1"/>
</dbReference>